<keyword evidence="2" id="KW-0378">Hydrolase</keyword>
<dbReference type="OrthoDB" id="9769541at2"/>
<dbReference type="InterPro" id="IPR020802">
    <property type="entry name" value="TesA-like"/>
</dbReference>
<dbReference type="SUPFAM" id="SSF53474">
    <property type="entry name" value="alpha/beta-Hydrolases"/>
    <property type="match status" value="1"/>
</dbReference>
<gene>
    <name evidence="2" type="ORF">D9V28_04440</name>
</gene>
<accession>A0A3L7J5U3</accession>
<dbReference type="InterPro" id="IPR029058">
    <property type="entry name" value="AB_hydrolase_fold"/>
</dbReference>
<organism evidence="2 3">
    <name type="scientific">Mycetocola zhadangensis</name>
    <dbReference type="NCBI Taxonomy" id="1164595"/>
    <lineage>
        <taxon>Bacteria</taxon>
        <taxon>Bacillati</taxon>
        <taxon>Actinomycetota</taxon>
        <taxon>Actinomycetes</taxon>
        <taxon>Micrococcales</taxon>
        <taxon>Microbacteriaceae</taxon>
        <taxon>Mycetocola</taxon>
    </lineage>
</organism>
<protein>
    <submittedName>
        <fullName evidence="2">Alpha/beta hydrolase</fullName>
    </submittedName>
</protein>
<dbReference type="PANTHER" id="PTHR43798:SF5">
    <property type="entry name" value="MONOACYLGLYCEROL LIPASE ABHD6"/>
    <property type="match status" value="1"/>
</dbReference>
<dbReference type="Gene3D" id="3.40.50.1820">
    <property type="entry name" value="alpha/beta hydrolase"/>
    <property type="match status" value="1"/>
</dbReference>
<feature type="domain" description="Thioesterase TesA-like" evidence="1">
    <location>
        <begin position="40"/>
        <end position="247"/>
    </location>
</feature>
<evidence type="ECO:0000313" key="2">
    <source>
        <dbReference type="EMBL" id="RLQ86088.1"/>
    </source>
</evidence>
<dbReference type="Pfam" id="PF12697">
    <property type="entry name" value="Abhydrolase_6"/>
    <property type="match status" value="1"/>
</dbReference>
<keyword evidence="3" id="KW-1185">Reference proteome</keyword>
<dbReference type="SMART" id="SM00824">
    <property type="entry name" value="PKS_TE"/>
    <property type="match status" value="1"/>
</dbReference>
<dbReference type="RefSeq" id="WP_121658447.1">
    <property type="nucleotide sequence ID" value="NZ_BMEK01000001.1"/>
</dbReference>
<comment type="caution">
    <text evidence="2">The sequence shown here is derived from an EMBL/GenBank/DDBJ whole genome shotgun (WGS) entry which is preliminary data.</text>
</comment>
<dbReference type="InterPro" id="IPR000073">
    <property type="entry name" value="AB_hydrolase_1"/>
</dbReference>
<dbReference type="InterPro" id="IPR050266">
    <property type="entry name" value="AB_hydrolase_sf"/>
</dbReference>
<dbReference type="GO" id="GO:0016020">
    <property type="term" value="C:membrane"/>
    <property type="evidence" value="ECO:0007669"/>
    <property type="project" value="TreeGrafter"/>
</dbReference>
<dbReference type="AlphaFoldDB" id="A0A3L7J5U3"/>
<sequence>MSSRFPDAHSHVFDDLVLRVRRWDAVSPDPRNVIVLVHGIGVSSRYFMRLANVLARSATVLSIDLPGFGPNKRPDRQLSVEDLGAVVATYLVDAGIRAPILVGHSMGAQVVVETARRLPAAGLVLIGPVVDERAPTAWQQGMRLARDVVHESPSSNWIVLTDYLRSGIRWYLTELPAMLGYRIEETLPLLDVPVLVIRGAQDPVAPEGWARALARRSPGARVVSVPGSGHVVQHTGTAAVAAEIEQLAENIRARTVANG</sequence>
<name>A0A3L7J5U3_9MICO</name>
<evidence type="ECO:0000259" key="1">
    <source>
        <dbReference type="SMART" id="SM00824"/>
    </source>
</evidence>
<dbReference type="PANTHER" id="PTHR43798">
    <property type="entry name" value="MONOACYLGLYCEROL LIPASE"/>
    <property type="match status" value="1"/>
</dbReference>
<proteinExistence type="predicted"/>
<dbReference type="GO" id="GO:0046464">
    <property type="term" value="P:acylglycerol catabolic process"/>
    <property type="evidence" value="ECO:0007669"/>
    <property type="project" value="TreeGrafter"/>
</dbReference>
<dbReference type="EMBL" id="RCWJ01000001">
    <property type="protein sequence ID" value="RLQ86088.1"/>
    <property type="molecule type" value="Genomic_DNA"/>
</dbReference>
<reference evidence="2 3" key="1">
    <citation type="submission" date="2018-10" db="EMBL/GenBank/DDBJ databases">
        <authorList>
            <person name="Li J."/>
        </authorList>
    </citation>
    <scope>NUCLEOTIDE SEQUENCE [LARGE SCALE GENOMIC DNA]</scope>
    <source>
        <strain evidence="2 3">ZD1-4</strain>
    </source>
</reference>
<dbReference type="GO" id="GO:0047372">
    <property type="term" value="F:monoacylglycerol lipase activity"/>
    <property type="evidence" value="ECO:0007669"/>
    <property type="project" value="TreeGrafter"/>
</dbReference>
<evidence type="ECO:0000313" key="3">
    <source>
        <dbReference type="Proteomes" id="UP000282460"/>
    </source>
</evidence>
<dbReference type="Proteomes" id="UP000282460">
    <property type="component" value="Unassembled WGS sequence"/>
</dbReference>